<feature type="transmembrane region" description="Helical" evidence="7">
    <location>
        <begin position="232"/>
        <end position="252"/>
    </location>
</feature>
<name>A0A1S2MYG7_9MICC</name>
<keyword evidence="6 7" id="KW-0472">Membrane</keyword>
<evidence type="ECO:0000256" key="1">
    <source>
        <dbReference type="ARBA" id="ARBA00004141"/>
    </source>
</evidence>
<dbReference type="RefSeq" id="WP_075515481.1">
    <property type="nucleotide sequence ID" value="NZ_MODZ01000015.1"/>
</dbReference>
<dbReference type="GO" id="GO:0033281">
    <property type="term" value="C:TAT protein transport complex"/>
    <property type="evidence" value="ECO:0007669"/>
    <property type="project" value="UniProtKB-UniRule"/>
</dbReference>
<keyword evidence="4 7" id="KW-1133">Transmembrane helix</keyword>
<evidence type="ECO:0000256" key="7">
    <source>
        <dbReference type="HAMAP-Rule" id="MF_00902"/>
    </source>
</evidence>
<dbReference type="PANTHER" id="PTHR30371">
    <property type="entry name" value="SEC-INDEPENDENT PROTEIN TRANSLOCASE PROTEIN TATC"/>
    <property type="match status" value="1"/>
</dbReference>
<accession>A0A1S2MYG7</accession>
<keyword evidence="5 7" id="KW-0811">Translocation</keyword>
<feature type="transmembrane region" description="Helical" evidence="7">
    <location>
        <begin position="87"/>
        <end position="112"/>
    </location>
</feature>
<dbReference type="Proteomes" id="UP000179540">
    <property type="component" value="Unassembled WGS sequence"/>
</dbReference>
<dbReference type="AlphaFoldDB" id="A0A1S2MYG7"/>
<evidence type="ECO:0000313" key="8">
    <source>
        <dbReference type="EMBL" id="OIJ34905.1"/>
    </source>
</evidence>
<keyword evidence="7" id="KW-1003">Cell membrane</keyword>
<feature type="transmembrane region" description="Helical" evidence="7">
    <location>
        <begin position="208"/>
        <end position="226"/>
    </location>
</feature>
<feature type="transmembrane region" description="Helical" evidence="7">
    <location>
        <begin position="34"/>
        <end position="52"/>
    </location>
</feature>
<feature type="transmembrane region" description="Helical" evidence="7">
    <location>
        <begin position="173"/>
        <end position="196"/>
    </location>
</feature>
<dbReference type="GO" id="GO:0043953">
    <property type="term" value="P:protein transport by the Tat complex"/>
    <property type="evidence" value="ECO:0007669"/>
    <property type="project" value="UniProtKB-UniRule"/>
</dbReference>
<dbReference type="InterPro" id="IPR002033">
    <property type="entry name" value="TatC"/>
</dbReference>
<sequence>MARTQRADRPRRRKRTPGAQMELREHLREFRNRLIKSAVATLAGMVGGFFLYDPAMQAIQAPLHQIAQDPSRNISINYSAVGSPFDLMVQVSLTIGVILASPVWLYQLWAYILPALHRKEKAYALAFFCTSVLLFLGGVVIAWLCMPAAVIALTMFTPEGGDNFIDAKTYIAFVLRLLLAFGVAFVLPVVLVGLNMMGLIRGRTILKSWRWVVVLVALLAAIAAPGSDVLTMFYLMAPLLILFFLAIGLCLWGDRRRDRRAAAALADAGVSSDAATPEDQLRTMGR</sequence>
<comment type="similarity">
    <text evidence="7">Belongs to the TatC family.</text>
</comment>
<dbReference type="NCBIfam" id="TIGR00945">
    <property type="entry name" value="tatC"/>
    <property type="match status" value="1"/>
</dbReference>
<dbReference type="PRINTS" id="PR01840">
    <property type="entry name" value="TATCFAMILY"/>
</dbReference>
<feature type="transmembrane region" description="Helical" evidence="7">
    <location>
        <begin position="124"/>
        <end position="153"/>
    </location>
</feature>
<dbReference type="HAMAP" id="MF_00902">
    <property type="entry name" value="TatC"/>
    <property type="match status" value="1"/>
</dbReference>
<keyword evidence="7" id="KW-0813">Transport</keyword>
<proteinExistence type="inferred from homology"/>
<evidence type="ECO:0000256" key="3">
    <source>
        <dbReference type="ARBA" id="ARBA00022927"/>
    </source>
</evidence>
<dbReference type="Pfam" id="PF00902">
    <property type="entry name" value="TatC"/>
    <property type="match status" value="1"/>
</dbReference>
<evidence type="ECO:0000313" key="9">
    <source>
        <dbReference type="Proteomes" id="UP000179540"/>
    </source>
</evidence>
<keyword evidence="3 7" id="KW-0653">Protein transport</keyword>
<comment type="subunit">
    <text evidence="7">The Tat system comprises two distinct complexes: a TatABC complex, containing multiple copies of TatA, TatB and TatC subunits, and a separate TatA complex, containing only TatA subunits. Substrates initially bind to the TatABC complex, which probably triggers association of the separate TatA complex to form the active translocon.</text>
</comment>
<dbReference type="GO" id="GO:0065002">
    <property type="term" value="P:intracellular protein transmembrane transport"/>
    <property type="evidence" value="ECO:0007669"/>
    <property type="project" value="TreeGrafter"/>
</dbReference>
<organism evidence="8 9">
    <name type="scientific">Rothia kristinae</name>
    <dbReference type="NCBI Taxonomy" id="37923"/>
    <lineage>
        <taxon>Bacteria</taxon>
        <taxon>Bacillati</taxon>
        <taxon>Actinomycetota</taxon>
        <taxon>Actinomycetes</taxon>
        <taxon>Micrococcales</taxon>
        <taxon>Micrococcaceae</taxon>
        <taxon>Rothia</taxon>
    </lineage>
</organism>
<comment type="function">
    <text evidence="7">Part of the twin-arginine translocation (Tat) system that transports large folded proteins containing a characteristic twin-arginine motif in their signal peptide across membranes. Together with TatB, TatC is part of a receptor directly interacting with Tat signal peptides.</text>
</comment>
<keyword evidence="2 7" id="KW-0812">Transmembrane</keyword>
<gene>
    <name evidence="7" type="primary">tatC</name>
    <name evidence="8" type="ORF">BK826_09890</name>
</gene>
<evidence type="ECO:0000256" key="6">
    <source>
        <dbReference type="ARBA" id="ARBA00023136"/>
    </source>
</evidence>
<evidence type="ECO:0000256" key="4">
    <source>
        <dbReference type="ARBA" id="ARBA00022989"/>
    </source>
</evidence>
<dbReference type="EMBL" id="MODZ01000015">
    <property type="protein sequence ID" value="OIJ34905.1"/>
    <property type="molecule type" value="Genomic_DNA"/>
</dbReference>
<reference evidence="8 9" key="1">
    <citation type="submission" date="2016-10" db="EMBL/GenBank/DDBJ databases">
        <title>Draft genome sequence of strain LCT isolated from the Shenzhou X spacecraft of China.</title>
        <authorList>
            <person name="Huang B."/>
        </authorList>
    </citation>
    <scope>NUCLEOTIDE SEQUENCE [LARGE SCALE GENOMIC DNA]</scope>
    <source>
        <strain evidence="8 9">LCT-H5</strain>
    </source>
</reference>
<comment type="caution">
    <text evidence="8">The sequence shown here is derived from an EMBL/GenBank/DDBJ whole genome shotgun (WGS) entry which is preliminary data.</text>
</comment>
<dbReference type="PANTHER" id="PTHR30371:SF0">
    <property type="entry name" value="SEC-INDEPENDENT PROTEIN TRANSLOCASE PROTEIN TATC, CHLOROPLASTIC-RELATED"/>
    <property type="match status" value="1"/>
</dbReference>
<comment type="subcellular location">
    <subcellularLocation>
        <location evidence="7">Cell membrane</location>
        <topology evidence="7">Multi-pass membrane protein</topology>
    </subcellularLocation>
    <subcellularLocation>
        <location evidence="1">Membrane</location>
        <topology evidence="1">Multi-pass membrane protein</topology>
    </subcellularLocation>
</comment>
<protein>
    <recommendedName>
        <fullName evidence="7">Sec-independent protein translocase protein TatC</fullName>
    </recommendedName>
</protein>
<evidence type="ECO:0000256" key="5">
    <source>
        <dbReference type="ARBA" id="ARBA00023010"/>
    </source>
</evidence>
<evidence type="ECO:0000256" key="2">
    <source>
        <dbReference type="ARBA" id="ARBA00022692"/>
    </source>
</evidence>
<dbReference type="GO" id="GO:0009977">
    <property type="term" value="F:proton motive force dependent protein transmembrane transporter activity"/>
    <property type="evidence" value="ECO:0007669"/>
    <property type="project" value="TreeGrafter"/>
</dbReference>